<feature type="domain" description="SecDF P1 head subdomain" evidence="12">
    <location>
        <begin position="386"/>
        <end position="490"/>
    </location>
</feature>
<proteinExistence type="inferred from homology"/>
<dbReference type="InterPro" id="IPR054384">
    <property type="entry name" value="SecDF_P1_head"/>
</dbReference>
<feature type="transmembrane region" description="Helical" evidence="9">
    <location>
        <begin position="635"/>
        <end position="659"/>
    </location>
</feature>
<dbReference type="Proteomes" id="UP000177583">
    <property type="component" value="Unassembled WGS sequence"/>
</dbReference>
<dbReference type="GO" id="GO:0005886">
    <property type="term" value="C:plasma membrane"/>
    <property type="evidence" value="ECO:0007669"/>
    <property type="project" value="UniProtKB-SubCell"/>
</dbReference>
<accession>A0A1F6H3C6</accession>
<gene>
    <name evidence="9" type="primary">secD</name>
    <name evidence="13" type="ORF">A2557_07670</name>
</gene>
<reference evidence="13 14" key="1">
    <citation type="journal article" date="2016" name="Nat. Commun.">
        <title>Thousands of microbial genomes shed light on interconnected biogeochemical processes in an aquifer system.</title>
        <authorList>
            <person name="Anantharaman K."/>
            <person name="Brown C.T."/>
            <person name="Hug L.A."/>
            <person name="Sharon I."/>
            <person name="Castelle C.J."/>
            <person name="Probst A.J."/>
            <person name="Thomas B.C."/>
            <person name="Singh A."/>
            <person name="Wilkins M.J."/>
            <person name="Karaoz U."/>
            <person name="Brodie E.L."/>
            <person name="Williams K.H."/>
            <person name="Hubbard S.S."/>
            <person name="Banfield J.F."/>
        </authorList>
    </citation>
    <scope>NUCLEOTIDE SEQUENCE [LARGE SCALE GENOMIC DNA]</scope>
</reference>
<dbReference type="InterPro" id="IPR005791">
    <property type="entry name" value="SecD"/>
</dbReference>
<protein>
    <recommendedName>
        <fullName evidence="9">Protein translocase subunit SecD</fullName>
    </recommendedName>
</protein>
<comment type="caution">
    <text evidence="9">Lacks conserved residue(s) required for the propagation of feature annotation.</text>
</comment>
<keyword evidence="7 9" id="KW-0811">Translocation</keyword>
<dbReference type="AlphaFoldDB" id="A0A1F6H3C6"/>
<evidence type="ECO:0000313" key="13">
    <source>
        <dbReference type="EMBL" id="OGH04852.1"/>
    </source>
</evidence>
<comment type="caution">
    <text evidence="13">The sequence shown here is derived from an EMBL/GenBank/DDBJ whole genome shotgun (WGS) entry which is preliminary data.</text>
</comment>
<feature type="transmembrane region" description="Helical" evidence="9">
    <location>
        <begin position="562"/>
        <end position="583"/>
    </location>
</feature>
<keyword evidence="8 9" id="KW-0472">Membrane</keyword>
<dbReference type="InterPro" id="IPR048634">
    <property type="entry name" value="SecD_SecF_C"/>
</dbReference>
<organism evidence="13 14">
    <name type="scientific">Candidatus Lambdaproteobacteria bacterium RIFOXYD2_FULL_56_26</name>
    <dbReference type="NCBI Taxonomy" id="1817773"/>
    <lineage>
        <taxon>Bacteria</taxon>
        <taxon>Pseudomonadati</taxon>
        <taxon>Pseudomonadota</taxon>
        <taxon>Candidatus Lambdaproteobacteria</taxon>
    </lineage>
</organism>
<feature type="domain" description="Protein export membrane protein SecD/SecF C-terminal" evidence="10">
    <location>
        <begin position="496"/>
        <end position="656"/>
    </location>
</feature>
<evidence type="ECO:0000259" key="11">
    <source>
        <dbReference type="Pfam" id="PF21760"/>
    </source>
</evidence>
<feature type="transmembrane region" description="Helical" evidence="9">
    <location>
        <begin position="604"/>
        <end position="629"/>
    </location>
</feature>
<dbReference type="GO" id="GO:0043952">
    <property type="term" value="P:protein transport by the Sec complex"/>
    <property type="evidence" value="ECO:0007669"/>
    <property type="project" value="UniProtKB-UniRule"/>
</dbReference>
<dbReference type="Pfam" id="PF21760">
    <property type="entry name" value="SecD_1st"/>
    <property type="match status" value="1"/>
</dbReference>
<dbReference type="InterPro" id="IPR055344">
    <property type="entry name" value="SecD_SecF_C_bact"/>
</dbReference>
<evidence type="ECO:0000256" key="6">
    <source>
        <dbReference type="ARBA" id="ARBA00022989"/>
    </source>
</evidence>
<evidence type="ECO:0000256" key="9">
    <source>
        <dbReference type="HAMAP-Rule" id="MF_01463"/>
    </source>
</evidence>
<dbReference type="Pfam" id="PF22599">
    <property type="entry name" value="SecDF_P1_head"/>
    <property type="match status" value="1"/>
</dbReference>
<feature type="transmembrane region" description="Helical" evidence="9">
    <location>
        <begin position="512"/>
        <end position="531"/>
    </location>
</feature>
<dbReference type="PANTHER" id="PTHR30081">
    <property type="entry name" value="PROTEIN-EXPORT MEMBRANE PROTEIN SEC"/>
    <property type="match status" value="1"/>
</dbReference>
<keyword evidence="3 9" id="KW-1003">Cell membrane</keyword>
<dbReference type="NCBIfam" id="TIGR01129">
    <property type="entry name" value="secD"/>
    <property type="match status" value="1"/>
</dbReference>
<dbReference type="Gene3D" id="3.30.70.3400">
    <property type="match status" value="1"/>
</dbReference>
<feature type="transmembrane region" description="Helical" evidence="9">
    <location>
        <begin position="536"/>
        <end position="556"/>
    </location>
</feature>
<comment type="function">
    <text evidence="9">Part of the Sec protein translocase complex. Interacts with the SecYEG preprotein conducting channel. SecDF uses the proton motive force (PMF) to complete protein translocation after the ATP-dependent function of SecA.</text>
</comment>
<dbReference type="PRINTS" id="PR00702">
    <property type="entry name" value="ACRIFLAVINRP"/>
</dbReference>
<dbReference type="SUPFAM" id="SSF82866">
    <property type="entry name" value="Multidrug efflux transporter AcrB transmembrane domain"/>
    <property type="match status" value="1"/>
</dbReference>
<dbReference type="EMBL" id="MFNF01000001">
    <property type="protein sequence ID" value="OGH04852.1"/>
    <property type="molecule type" value="Genomic_DNA"/>
</dbReference>
<sequence length="674" mass="74060">MSLPVKSLLILAVLAASVFYSLPTLRTFMPKEPGAQARLIESRLTEIKDLIEPVKALQLALAEAPENRIQLLVETGNPVPMENPILKNILADRFEHKEIGNNHYLVLRPEHQKETFVSKVAEELDTLFTNLRKIDEIKLSTGGDAIQVTLKKGRRLSEITEPLKSMLGGDLEAFYKEGQDQYLLRPKGLANVISLGLDLQGGMYLDIGVESEVVIEDVVHRTSEALEAALLDGHINYDSIRVNEENQIELQLEPGESVDLAADPYWGLVERDYEVTKNGALVLLTLKPDEAKQIRQRAVEQALETIRNRIDQLGVKEPQVQRRGDDSIIIQLPGLQDPDQARRVIGQVAVLNFQLVAQDGTPESLKEDQVVLYEEVKDPTTKEMVDRVPYVLEKKVLLQGDMIRDARVAFSQTGQAHVSMSFDTDGKEVFAKVTEGAVGRRLAIVLDGKVQSAPRINEKIGGGEAQITGSFSPEEASELALVLRSGALPAPIIVHEERTVGASLGEDSIRQALLSLAIGFVVVVVFMVVYYQLSGLFSVLALVANIFLIGAALAYFQATLTLPGMAGIILTIGMAVDANVLIFERIREEIRKGCNPRNAIDLGFSKAMLTIFDSNITTLLAGIILFQFGTGPIKGFAVTLSIGILASMFTAVVMVKLLFELVYLTRSKLHKISI</sequence>
<comment type="subcellular location">
    <subcellularLocation>
        <location evidence="1 9">Cell membrane</location>
        <topology evidence="1 9">Multi-pass membrane protein</topology>
    </subcellularLocation>
</comment>
<keyword evidence="6 9" id="KW-1133">Transmembrane helix</keyword>
<dbReference type="InterPro" id="IPR048631">
    <property type="entry name" value="SecD_1st"/>
</dbReference>
<dbReference type="FunFam" id="1.20.1640.10:FF:000004">
    <property type="entry name" value="Protein translocase subunit SecD"/>
    <property type="match status" value="1"/>
</dbReference>
<keyword evidence="5 9" id="KW-0653">Protein transport</keyword>
<evidence type="ECO:0000256" key="7">
    <source>
        <dbReference type="ARBA" id="ARBA00023010"/>
    </source>
</evidence>
<keyword evidence="2 9" id="KW-0813">Transport</keyword>
<name>A0A1F6H3C6_9PROT</name>
<evidence type="ECO:0000256" key="8">
    <source>
        <dbReference type="ARBA" id="ARBA00023136"/>
    </source>
</evidence>
<comment type="similarity">
    <text evidence="9">Belongs to the SecD/SecF family. SecD subfamily.</text>
</comment>
<keyword evidence="4 9" id="KW-0812">Transmembrane</keyword>
<dbReference type="InterPro" id="IPR022813">
    <property type="entry name" value="SecD/SecF_arch_bac"/>
</dbReference>
<dbReference type="GO" id="GO:0006605">
    <property type="term" value="P:protein targeting"/>
    <property type="evidence" value="ECO:0007669"/>
    <property type="project" value="UniProtKB-UniRule"/>
</dbReference>
<dbReference type="Pfam" id="PF02355">
    <property type="entry name" value="SecD_SecF_C"/>
    <property type="match status" value="1"/>
</dbReference>
<dbReference type="Gene3D" id="3.30.1360.200">
    <property type="match status" value="1"/>
</dbReference>
<dbReference type="PANTHER" id="PTHR30081:SF1">
    <property type="entry name" value="PROTEIN TRANSLOCASE SUBUNIT SECD"/>
    <property type="match status" value="1"/>
</dbReference>
<dbReference type="InterPro" id="IPR001036">
    <property type="entry name" value="Acrflvin-R"/>
</dbReference>
<evidence type="ECO:0000256" key="1">
    <source>
        <dbReference type="ARBA" id="ARBA00004651"/>
    </source>
</evidence>
<feature type="domain" description="Protein translocase subunit SecDF P1" evidence="11">
    <location>
        <begin position="299"/>
        <end position="357"/>
    </location>
</feature>
<dbReference type="GO" id="GO:0065002">
    <property type="term" value="P:intracellular protein transmembrane transport"/>
    <property type="evidence" value="ECO:0007669"/>
    <property type="project" value="UniProtKB-UniRule"/>
</dbReference>
<dbReference type="NCBIfam" id="TIGR00916">
    <property type="entry name" value="2A0604s01"/>
    <property type="match status" value="1"/>
</dbReference>
<dbReference type="GO" id="GO:0015450">
    <property type="term" value="F:protein-transporting ATPase activity"/>
    <property type="evidence" value="ECO:0007669"/>
    <property type="project" value="InterPro"/>
</dbReference>
<comment type="subunit">
    <text evidence="9">Forms a complex with SecF. Part of the essential Sec protein translocation apparatus which comprises SecA, SecYEG and auxiliary proteins SecDF-YajC and YidC.</text>
</comment>
<evidence type="ECO:0000256" key="3">
    <source>
        <dbReference type="ARBA" id="ARBA00022475"/>
    </source>
</evidence>
<evidence type="ECO:0000313" key="14">
    <source>
        <dbReference type="Proteomes" id="UP000177583"/>
    </source>
</evidence>
<dbReference type="Gene3D" id="1.20.1640.10">
    <property type="entry name" value="Multidrug efflux transporter AcrB transmembrane domain"/>
    <property type="match status" value="1"/>
</dbReference>
<evidence type="ECO:0000259" key="10">
    <source>
        <dbReference type="Pfam" id="PF02355"/>
    </source>
</evidence>
<evidence type="ECO:0000259" key="12">
    <source>
        <dbReference type="Pfam" id="PF22599"/>
    </source>
</evidence>
<dbReference type="HAMAP" id="MF_01463_B">
    <property type="entry name" value="SecD_B"/>
    <property type="match status" value="1"/>
</dbReference>
<evidence type="ECO:0000256" key="4">
    <source>
        <dbReference type="ARBA" id="ARBA00022692"/>
    </source>
</evidence>
<evidence type="ECO:0000256" key="5">
    <source>
        <dbReference type="ARBA" id="ARBA00022927"/>
    </source>
</evidence>
<evidence type="ECO:0000256" key="2">
    <source>
        <dbReference type="ARBA" id="ARBA00022448"/>
    </source>
</evidence>